<dbReference type="OrthoDB" id="1304978at2759"/>
<evidence type="ECO:0000256" key="5">
    <source>
        <dbReference type="ARBA" id="ARBA00022840"/>
    </source>
</evidence>
<evidence type="ECO:0000259" key="7">
    <source>
        <dbReference type="PROSITE" id="PS50948"/>
    </source>
</evidence>
<evidence type="ECO:0000256" key="1">
    <source>
        <dbReference type="ARBA" id="ARBA00022527"/>
    </source>
</evidence>
<keyword evidence="3" id="KW-0547">Nucleotide-binding</keyword>
<dbReference type="InterPro" id="IPR008271">
    <property type="entry name" value="Ser/Thr_kinase_AS"/>
</dbReference>
<feature type="domain" description="Apple" evidence="7">
    <location>
        <begin position="1"/>
        <end position="72"/>
    </location>
</feature>
<dbReference type="GO" id="GO:0005524">
    <property type="term" value="F:ATP binding"/>
    <property type="evidence" value="ECO:0007669"/>
    <property type="project" value="UniProtKB-KW"/>
</dbReference>
<dbReference type="Proteomes" id="UP000237105">
    <property type="component" value="Unassembled WGS sequence"/>
</dbReference>
<evidence type="ECO:0000256" key="4">
    <source>
        <dbReference type="ARBA" id="ARBA00022777"/>
    </source>
</evidence>
<keyword evidence="9" id="KW-1185">Reference proteome</keyword>
<evidence type="ECO:0000259" key="6">
    <source>
        <dbReference type="PROSITE" id="PS50011"/>
    </source>
</evidence>
<name>A0A2P5BW67_PARAD</name>
<evidence type="ECO:0000313" key="9">
    <source>
        <dbReference type="Proteomes" id="UP000237105"/>
    </source>
</evidence>
<dbReference type="PROSITE" id="PS50948">
    <property type="entry name" value="PAN"/>
    <property type="match status" value="1"/>
</dbReference>
<comment type="caution">
    <text evidence="8">The sequence shown here is derived from an EMBL/GenBank/DDBJ whole genome shotgun (WGS) entry which is preliminary data.</text>
</comment>
<dbReference type="CDD" id="cd01098">
    <property type="entry name" value="PAN_AP_plant"/>
    <property type="match status" value="1"/>
</dbReference>
<keyword evidence="1 8" id="KW-0723">Serine/threonine-protein kinase</keyword>
<evidence type="ECO:0000313" key="8">
    <source>
        <dbReference type="EMBL" id="PON53009.1"/>
    </source>
</evidence>
<dbReference type="Pfam" id="PF08276">
    <property type="entry name" value="PAN_2"/>
    <property type="match status" value="1"/>
</dbReference>
<dbReference type="InterPro" id="IPR003609">
    <property type="entry name" value="Pan_app"/>
</dbReference>
<keyword evidence="5" id="KW-0067">ATP-binding</keyword>
<dbReference type="Gene3D" id="1.10.510.10">
    <property type="entry name" value="Transferase(Phosphotransferase) domain 1"/>
    <property type="match status" value="1"/>
</dbReference>
<accession>A0A2P5BW67</accession>
<feature type="domain" description="Protein kinase" evidence="6">
    <location>
        <begin position="1"/>
        <end position="182"/>
    </location>
</feature>
<dbReference type="Pfam" id="PF00069">
    <property type="entry name" value="Pkinase"/>
    <property type="match status" value="1"/>
</dbReference>
<dbReference type="PROSITE" id="PS00108">
    <property type="entry name" value="PROTEIN_KINASE_ST"/>
    <property type="match status" value="1"/>
</dbReference>
<gene>
    <name evidence="8" type="ORF">PanWU01x14_205450</name>
</gene>
<dbReference type="AlphaFoldDB" id="A0A2P5BW67"/>
<dbReference type="PANTHER" id="PTHR27002">
    <property type="entry name" value="RECEPTOR-LIKE SERINE/THREONINE-PROTEIN KINASE SD1-8"/>
    <property type="match status" value="1"/>
</dbReference>
<dbReference type="PROSITE" id="PS50011">
    <property type="entry name" value="PROTEIN_KINASE_DOM"/>
    <property type="match status" value="1"/>
</dbReference>
<proteinExistence type="predicted"/>
<dbReference type="Gene3D" id="3.30.200.20">
    <property type="entry name" value="Phosphorylase Kinase, domain 1"/>
    <property type="match status" value="1"/>
</dbReference>
<reference evidence="9" key="1">
    <citation type="submission" date="2016-06" db="EMBL/GenBank/DDBJ databases">
        <title>Parallel loss of symbiosis genes in relatives of nitrogen-fixing non-legume Parasponia.</title>
        <authorList>
            <person name="Van Velzen R."/>
            <person name="Holmer R."/>
            <person name="Bu F."/>
            <person name="Rutten L."/>
            <person name="Van Zeijl A."/>
            <person name="Liu W."/>
            <person name="Santuari L."/>
            <person name="Cao Q."/>
            <person name="Sharma T."/>
            <person name="Shen D."/>
            <person name="Roswanjaya Y."/>
            <person name="Wardhani T."/>
            <person name="Kalhor M.S."/>
            <person name="Jansen J."/>
            <person name="Van den Hoogen J."/>
            <person name="Gungor B."/>
            <person name="Hartog M."/>
            <person name="Hontelez J."/>
            <person name="Verver J."/>
            <person name="Yang W.-C."/>
            <person name="Schijlen E."/>
            <person name="Repin R."/>
            <person name="Schilthuizen M."/>
            <person name="Schranz E."/>
            <person name="Heidstra R."/>
            <person name="Miyata K."/>
            <person name="Fedorova E."/>
            <person name="Kohlen W."/>
            <person name="Bisseling T."/>
            <person name="Smit S."/>
            <person name="Geurts R."/>
        </authorList>
    </citation>
    <scope>NUCLEOTIDE SEQUENCE [LARGE SCALE GENOMIC DNA]</scope>
    <source>
        <strain evidence="9">cv. WU1-14</strain>
    </source>
</reference>
<dbReference type="EMBL" id="JXTB01000212">
    <property type="protein sequence ID" value="PON53009.1"/>
    <property type="molecule type" value="Genomic_DNA"/>
</dbReference>
<keyword evidence="2" id="KW-0808">Transferase</keyword>
<dbReference type="PANTHER" id="PTHR27002:SF181">
    <property type="entry name" value="RECEPTOR-LIKE SERINE_THREONINE-PROTEIN KINASE"/>
    <property type="match status" value="1"/>
</dbReference>
<dbReference type="InterPro" id="IPR011009">
    <property type="entry name" value="Kinase-like_dom_sf"/>
</dbReference>
<dbReference type="SUPFAM" id="SSF57414">
    <property type="entry name" value="Hairpin loop containing domain-like"/>
    <property type="match status" value="1"/>
</dbReference>
<dbReference type="SMART" id="SM00473">
    <property type="entry name" value="PAN_AP"/>
    <property type="match status" value="1"/>
</dbReference>
<protein>
    <submittedName>
        <fullName evidence="8">Serine/threonine protein kinase</fullName>
    </submittedName>
</protein>
<evidence type="ECO:0000256" key="3">
    <source>
        <dbReference type="ARBA" id="ARBA00022741"/>
    </source>
</evidence>
<dbReference type="GO" id="GO:0004674">
    <property type="term" value="F:protein serine/threonine kinase activity"/>
    <property type="evidence" value="ECO:0007669"/>
    <property type="project" value="UniProtKB-KW"/>
</dbReference>
<sequence length="182" mass="20457">MFSRLSGSKLPDAKHSWANESMDLNECRAKCVSKCSCMAFTFSDTGCVIWFGDLIDIVVFRSGGRDLYIHMPTAYLIKILRNRRELQEDLELPLFTLSKITTQTENFSEENKLGQGGFGTVYRRDGEEGEALNPRLRVVHRDLKPDNVLLDSETNPKILDFGMTRTFGGDQTHGNTNTVAGT</sequence>
<keyword evidence="4 8" id="KW-0418">Kinase</keyword>
<organism evidence="8 9">
    <name type="scientific">Parasponia andersonii</name>
    <name type="common">Sponia andersonii</name>
    <dbReference type="NCBI Taxonomy" id="3476"/>
    <lineage>
        <taxon>Eukaryota</taxon>
        <taxon>Viridiplantae</taxon>
        <taxon>Streptophyta</taxon>
        <taxon>Embryophyta</taxon>
        <taxon>Tracheophyta</taxon>
        <taxon>Spermatophyta</taxon>
        <taxon>Magnoliopsida</taxon>
        <taxon>eudicotyledons</taxon>
        <taxon>Gunneridae</taxon>
        <taxon>Pentapetalae</taxon>
        <taxon>rosids</taxon>
        <taxon>fabids</taxon>
        <taxon>Rosales</taxon>
        <taxon>Cannabaceae</taxon>
        <taxon>Parasponia</taxon>
    </lineage>
</organism>
<dbReference type="SUPFAM" id="SSF56112">
    <property type="entry name" value="Protein kinase-like (PK-like)"/>
    <property type="match status" value="1"/>
</dbReference>
<dbReference type="GO" id="GO:0005886">
    <property type="term" value="C:plasma membrane"/>
    <property type="evidence" value="ECO:0007669"/>
    <property type="project" value="TreeGrafter"/>
</dbReference>
<dbReference type="InterPro" id="IPR000719">
    <property type="entry name" value="Prot_kinase_dom"/>
</dbReference>
<evidence type="ECO:0000256" key="2">
    <source>
        <dbReference type="ARBA" id="ARBA00022679"/>
    </source>
</evidence>